<dbReference type="HOGENOM" id="CLU_528034_0_0_1"/>
<feature type="region of interest" description="Disordered" evidence="1">
    <location>
        <begin position="261"/>
        <end position="470"/>
    </location>
</feature>
<evidence type="ECO:0000313" key="2">
    <source>
        <dbReference type="EMBL" id="EMF10037.1"/>
    </source>
</evidence>
<feature type="compositionally biased region" description="Polar residues" evidence="1">
    <location>
        <begin position="370"/>
        <end position="383"/>
    </location>
</feature>
<dbReference type="Proteomes" id="UP000016931">
    <property type="component" value="Unassembled WGS sequence"/>
</dbReference>
<proteinExistence type="predicted"/>
<dbReference type="EMBL" id="KB456268">
    <property type="protein sequence ID" value="EMF10037.1"/>
    <property type="molecule type" value="Genomic_DNA"/>
</dbReference>
<feature type="compositionally biased region" description="Polar residues" evidence="1">
    <location>
        <begin position="416"/>
        <end position="427"/>
    </location>
</feature>
<dbReference type="GeneID" id="27898676"/>
<keyword evidence="3" id="KW-1185">Reference proteome</keyword>
<gene>
    <name evidence="2" type="ORF">SEPMUDRAFT_119766</name>
</gene>
<dbReference type="STRING" id="692275.M3CCC8"/>
<feature type="compositionally biased region" description="Low complexity" evidence="1">
    <location>
        <begin position="261"/>
        <end position="278"/>
    </location>
</feature>
<protein>
    <submittedName>
        <fullName evidence="2">Uncharacterized protein</fullName>
    </submittedName>
</protein>
<sequence length="516" mass="56263">MATEYDEQAMLTQSHFYSPAHLAQRNIRPGHLILIRRVSSFQQSSTLLLAVEVDSHSLDPLHGISVAIVPTSELPEHLIIHLLQIQDADDVLKSHHVRRALVSMAQRNGPIAPLAEHVNPNDRVFVRPTGGAVRKYLLNDQCPNRICQNGVCVRHVQIYDRFPALRNGILPNTLQLALEGIGGRRMLCPGCYGHAMVRRGERCAVAAGLISTGLRQPRSAILEEIVYIREMIRYVHQLELGYNLYNDPVPYAQTPIEPASVLSPTSSAVSSQPQSRLSRATEVSSMPQSTQAVEESLRLTSTSSRRTPDRSAHPSRRSTQEQLAGVSTSATGRTVGDASQSGTSEHTPAERASQAARQRHRERREDHQSTEAQAGPGSNTRQPTSSTSTLASASTHRARTSTSGQQHVPPAERTPFRSNRSTSSNTHQPSALASSSQPPAPTTIEELIRAPADPPTTMTTTTTATTGKKSHQIHNFNGTSYPHGPPSPPLGNKNGQIFPNGNLFHDTLKKSIISSR</sequence>
<feature type="compositionally biased region" description="Low complexity" evidence="1">
    <location>
        <begin position="384"/>
        <end position="403"/>
    </location>
</feature>
<dbReference type="RefSeq" id="XP_016758158.1">
    <property type="nucleotide sequence ID" value="XM_016901539.1"/>
</dbReference>
<dbReference type="OrthoDB" id="8062037at2759"/>
<evidence type="ECO:0000256" key="1">
    <source>
        <dbReference type="SAM" id="MobiDB-lite"/>
    </source>
</evidence>
<evidence type="ECO:0000313" key="3">
    <source>
        <dbReference type="Proteomes" id="UP000016931"/>
    </source>
</evidence>
<accession>M3CCC8</accession>
<feature type="compositionally biased region" description="Low complexity" evidence="1">
    <location>
        <begin position="455"/>
        <end position="466"/>
    </location>
</feature>
<name>M3CCC8_SPHMS</name>
<feature type="compositionally biased region" description="Low complexity" evidence="1">
    <location>
        <begin position="428"/>
        <end position="437"/>
    </location>
</feature>
<feature type="compositionally biased region" description="Polar residues" evidence="1">
    <location>
        <begin position="320"/>
        <end position="346"/>
    </location>
</feature>
<feature type="compositionally biased region" description="Polar residues" evidence="1">
    <location>
        <begin position="281"/>
        <end position="293"/>
    </location>
</feature>
<dbReference type="AlphaFoldDB" id="M3CCC8"/>
<organism evidence="2 3">
    <name type="scientific">Sphaerulina musiva (strain SO2202)</name>
    <name type="common">Poplar stem canker fungus</name>
    <name type="synonym">Septoria musiva</name>
    <dbReference type="NCBI Taxonomy" id="692275"/>
    <lineage>
        <taxon>Eukaryota</taxon>
        <taxon>Fungi</taxon>
        <taxon>Dikarya</taxon>
        <taxon>Ascomycota</taxon>
        <taxon>Pezizomycotina</taxon>
        <taxon>Dothideomycetes</taxon>
        <taxon>Dothideomycetidae</taxon>
        <taxon>Mycosphaerellales</taxon>
        <taxon>Mycosphaerellaceae</taxon>
        <taxon>Sphaerulina</taxon>
    </lineage>
</organism>
<reference evidence="2 3" key="1">
    <citation type="journal article" date="2012" name="PLoS Pathog.">
        <title>Diverse lifestyles and strategies of plant pathogenesis encoded in the genomes of eighteen Dothideomycetes fungi.</title>
        <authorList>
            <person name="Ohm R.A."/>
            <person name="Feau N."/>
            <person name="Henrissat B."/>
            <person name="Schoch C.L."/>
            <person name="Horwitz B.A."/>
            <person name="Barry K.W."/>
            <person name="Condon B.J."/>
            <person name="Copeland A.C."/>
            <person name="Dhillon B."/>
            <person name="Glaser F."/>
            <person name="Hesse C.N."/>
            <person name="Kosti I."/>
            <person name="LaButti K."/>
            <person name="Lindquist E.A."/>
            <person name="Lucas S."/>
            <person name="Salamov A.A."/>
            <person name="Bradshaw R.E."/>
            <person name="Ciuffetti L."/>
            <person name="Hamelin R.C."/>
            <person name="Kema G.H.J."/>
            <person name="Lawrence C."/>
            <person name="Scott J.A."/>
            <person name="Spatafora J.W."/>
            <person name="Turgeon B.G."/>
            <person name="de Wit P.J.G.M."/>
            <person name="Zhong S."/>
            <person name="Goodwin S.B."/>
            <person name="Grigoriev I.V."/>
        </authorList>
    </citation>
    <scope>NUCLEOTIDE SEQUENCE [LARGE SCALE GENOMIC DNA]</scope>
    <source>
        <strain evidence="2 3">SO2202</strain>
    </source>
</reference>